<dbReference type="Gene3D" id="3.30.70.270">
    <property type="match status" value="1"/>
</dbReference>
<dbReference type="NCBIfam" id="TIGR00254">
    <property type="entry name" value="GGDEF"/>
    <property type="match status" value="1"/>
</dbReference>
<keyword evidence="3" id="KW-1133">Transmembrane helix</keyword>
<gene>
    <name evidence="5" type="ORF">HHA04nite_08510</name>
</gene>
<dbReference type="Pfam" id="PF00990">
    <property type="entry name" value="GGDEF"/>
    <property type="match status" value="1"/>
</dbReference>
<protein>
    <recommendedName>
        <fullName evidence="1">diguanylate cyclase</fullName>
        <ecNumber evidence="1">2.7.7.65</ecNumber>
    </recommendedName>
</protein>
<comment type="catalytic activity">
    <reaction evidence="2">
        <text>2 GTP = 3',3'-c-di-GMP + 2 diphosphate</text>
        <dbReference type="Rhea" id="RHEA:24898"/>
        <dbReference type="ChEBI" id="CHEBI:33019"/>
        <dbReference type="ChEBI" id="CHEBI:37565"/>
        <dbReference type="ChEBI" id="CHEBI:58805"/>
        <dbReference type="EC" id="2.7.7.65"/>
    </reaction>
</comment>
<dbReference type="InterPro" id="IPR043128">
    <property type="entry name" value="Rev_trsase/Diguanyl_cyclase"/>
</dbReference>
<dbReference type="SUPFAM" id="SSF55073">
    <property type="entry name" value="Nucleotide cyclase"/>
    <property type="match status" value="1"/>
</dbReference>
<proteinExistence type="predicted"/>
<keyword evidence="3" id="KW-0812">Transmembrane</keyword>
<evidence type="ECO:0000256" key="3">
    <source>
        <dbReference type="SAM" id="Phobius"/>
    </source>
</evidence>
<dbReference type="CDD" id="cd01949">
    <property type="entry name" value="GGDEF"/>
    <property type="match status" value="1"/>
</dbReference>
<evidence type="ECO:0000313" key="5">
    <source>
        <dbReference type="EMBL" id="GEK72307.1"/>
    </source>
</evidence>
<dbReference type="InterPro" id="IPR029787">
    <property type="entry name" value="Nucleotide_cyclase"/>
</dbReference>
<dbReference type="InterPro" id="IPR000160">
    <property type="entry name" value="GGDEF_dom"/>
</dbReference>
<sequence length="377" mass="41385">MTPAPGLRSGLLAGFCLLAALGAIVAGAFSLQAGRHLGADYSALAGDLVRAQEDTAELRLELNALRNHPHHRWHLTRIASLVARVPERIGTIRQGLSRSEIGEARYAPMLAELSQAETLYQRLASVIAAPDGGTDMDVPQLHRLGHELESTLAWTYSSLLEDVHRAAADQQRLMKWLSLAVVLLVILVLLVAAALMLALARIHRQWRSLRELSVTDELTRLANRRRLWEVAERYLELNRRDGGELSLLLIDLDHFKRFNDRYGHPAGDAVLQAVAAEFARLGRESDLVARLGGEEFAVLMPNTGLEGARQLGERLREATAGLPLPGQAGEQRLTISLGLATTRGGGDTLAQLYSRADRGLYRAKQNGRNRLEINAQA</sequence>
<dbReference type="PROSITE" id="PS50887">
    <property type="entry name" value="GGDEF"/>
    <property type="match status" value="1"/>
</dbReference>
<dbReference type="EMBL" id="BJUS01000005">
    <property type="protein sequence ID" value="GEK72307.1"/>
    <property type="molecule type" value="Genomic_DNA"/>
</dbReference>
<evidence type="ECO:0000313" key="6">
    <source>
        <dbReference type="Proteomes" id="UP000321121"/>
    </source>
</evidence>
<dbReference type="RefSeq" id="WP_146907981.1">
    <property type="nucleotide sequence ID" value="NZ_BJUS01000005.1"/>
</dbReference>
<dbReference type="Proteomes" id="UP000321121">
    <property type="component" value="Unassembled WGS sequence"/>
</dbReference>
<organism evidence="5 6">
    <name type="scientific">Halomonas halophila</name>
    <dbReference type="NCBI Taxonomy" id="29573"/>
    <lineage>
        <taxon>Bacteria</taxon>
        <taxon>Pseudomonadati</taxon>
        <taxon>Pseudomonadota</taxon>
        <taxon>Gammaproteobacteria</taxon>
        <taxon>Oceanospirillales</taxon>
        <taxon>Halomonadaceae</taxon>
        <taxon>Halomonas</taxon>
    </lineage>
</organism>
<keyword evidence="6" id="KW-1185">Reference proteome</keyword>
<feature type="transmembrane region" description="Helical" evidence="3">
    <location>
        <begin position="176"/>
        <end position="200"/>
    </location>
</feature>
<evidence type="ECO:0000256" key="1">
    <source>
        <dbReference type="ARBA" id="ARBA00012528"/>
    </source>
</evidence>
<feature type="domain" description="GGDEF" evidence="4">
    <location>
        <begin position="243"/>
        <end position="376"/>
    </location>
</feature>
<dbReference type="PANTHER" id="PTHR45138">
    <property type="entry name" value="REGULATORY COMPONENTS OF SENSORY TRANSDUCTION SYSTEM"/>
    <property type="match status" value="1"/>
</dbReference>
<dbReference type="SMART" id="SM00267">
    <property type="entry name" value="GGDEF"/>
    <property type="match status" value="1"/>
</dbReference>
<keyword evidence="3" id="KW-0472">Membrane</keyword>
<name>A0ABQ0U195_9GAMM</name>
<dbReference type="InterPro" id="IPR050469">
    <property type="entry name" value="Diguanylate_Cyclase"/>
</dbReference>
<comment type="caution">
    <text evidence="5">The sequence shown here is derived from an EMBL/GenBank/DDBJ whole genome shotgun (WGS) entry which is preliminary data.</text>
</comment>
<dbReference type="EC" id="2.7.7.65" evidence="1"/>
<evidence type="ECO:0000259" key="4">
    <source>
        <dbReference type="PROSITE" id="PS50887"/>
    </source>
</evidence>
<dbReference type="PANTHER" id="PTHR45138:SF9">
    <property type="entry name" value="DIGUANYLATE CYCLASE DGCM-RELATED"/>
    <property type="match status" value="1"/>
</dbReference>
<reference evidence="5 6" key="1">
    <citation type="submission" date="2019-07" db="EMBL/GenBank/DDBJ databases">
        <title>Whole genome shotgun sequence of Halomonas halophila NBRC 102604.</title>
        <authorList>
            <person name="Hosoyama A."/>
            <person name="Uohara A."/>
            <person name="Ohji S."/>
            <person name="Ichikawa N."/>
        </authorList>
    </citation>
    <scope>NUCLEOTIDE SEQUENCE [LARGE SCALE GENOMIC DNA]</scope>
    <source>
        <strain evidence="5 6">NBRC 102604</strain>
    </source>
</reference>
<evidence type="ECO:0000256" key="2">
    <source>
        <dbReference type="ARBA" id="ARBA00034247"/>
    </source>
</evidence>
<accession>A0ABQ0U195</accession>